<sequence>MEILTSKSSEVVSFFTGLDEMLDGIGQALKNRTPHLNGEKFLTNRDVCRMLHI</sequence>
<accession>A0A5J4PK08</accession>
<protein>
    <submittedName>
        <fullName evidence="1">Uncharacterized protein</fullName>
    </submittedName>
</protein>
<dbReference type="EMBL" id="SNRY01007868">
    <property type="protein sequence ID" value="KAA6309592.1"/>
    <property type="molecule type" value="Genomic_DNA"/>
</dbReference>
<organism evidence="1">
    <name type="scientific">termite gut metagenome</name>
    <dbReference type="NCBI Taxonomy" id="433724"/>
    <lineage>
        <taxon>unclassified sequences</taxon>
        <taxon>metagenomes</taxon>
        <taxon>organismal metagenomes</taxon>
    </lineage>
</organism>
<name>A0A5J4PK08_9ZZZZ</name>
<gene>
    <name evidence="1" type="ORF">EZS27_038949</name>
</gene>
<proteinExistence type="predicted"/>
<comment type="caution">
    <text evidence="1">The sequence shown here is derived from an EMBL/GenBank/DDBJ whole genome shotgun (WGS) entry which is preliminary data.</text>
</comment>
<feature type="non-terminal residue" evidence="1">
    <location>
        <position position="53"/>
    </location>
</feature>
<reference evidence="1" key="1">
    <citation type="submission" date="2019-03" db="EMBL/GenBank/DDBJ databases">
        <title>Single cell metagenomics reveals metabolic interactions within the superorganism composed of flagellate Streblomastix strix and complex community of Bacteroidetes bacteria on its surface.</title>
        <authorList>
            <person name="Treitli S.C."/>
            <person name="Kolisko M."/>
            <person name="Husnik F."/>
            <person name="Keeling P."/>
            <person name="Hampl V."/>
        </authorList>
    </citation>
    <scope>NUCLEOTIDE SEQUENCE</scope>
    <source>
        <strain evidence="1">STM</strain>
    </source>
</reference>
<evidence type="ECO:0000313" key="1">
    <source>
        <dbReference type="EMBL" id="KAA6309592.1"/>
    </source>
</evidence>
<dbReference type="AlphaFoldDB" id="A0A5J4PK08"/>